<evidence type="ECO:0000313" key="4">
    <source>
        <dbReference type="EMBL" id="NIH53676.1"/>
    </source>
</evidence>
<dbReference type="InterPro" id="IPR050246">
    <property type="entry name" value="Class_II_FBP_aldolase"/>
</dbReference>
<feature type="binding site" evidence="3">
    <location>
        <position position="103"/>
    </location>
    <ligand>
        <name>Zn(2+)</name>
        <dbReference type="ChEBI" id="CHEBI:29105"/>
        <label>2</label>
    </ligand>
</feature>
<accession>A0A7X5TSN1</accession>
<proteinExistence type="predicted"/>
<dbReference type="InterPro" id="IPR013785">
    <property type="entry name" value="Aldolase_TIM"/>
</dbReference>
<protein>
    <submittedName>
        <fullName evidence="4">Tagatose 1,6-diphosphate aldolase GatY/KbaY</fullName>
        <ecNumber evidence="4">4.1.2.40</ecNumber>
    </submittedName>
</protein>
<dbReference type="GO" id="GO:0008270">
    <property type="term" value="F:zinc ion binding"/>
    <property type="evidence" value="ECO:0007669"/>
    <property type="project" value="InterPro"/>
</dbReference>
<comment type="caution">
    <text evidence="4">The sequence shown here is derived from an EMBL/GenBank/DDBJ whole genome shotgun (WGS) entry which is preliminary data.</text>
</comment>
<feature type="binding site" evidence="3">
    <location>
        <position position="133"/>
    </location>
    <ligand>
        <name>Zn(2+)</name>
        <dbReference type="ChEBI" id="CHEBI:29105"/>
        <label>2</label>
    </ligand>
</feature>
<feature type="binding site" evidence="3">
    <location>
        <position position="178"/>
    </location>
    <ligand>
        <name>Zn(2+)</name>
        <dbReference type="ChEBI" id="CHEBI:29105"/>
        <label>1</label>
        <note>catalytic</note>
    </ligand>
</feature>
<dbReference type="AlphaFoldDB" id="A0A7X5TSN1"/>
<dbReference type="InterPro" id="IPR000771">
    <property type="entry name" value="FBA_II"/>
</dbReference>
<dbReference type="GO" id="GO:0009025">
    <property type="term" value="F:tagatose-bisphosphate aldolase activity"/>
    <property type="evidence" value="ECO:0007669"/>
    <property type="project" value="UniProtKB-EC"/>
</dbReference>
<dbReference type="PANTHER" id="PTHR30304">
    <property type="entry name" value="D-TAGATOSE-1,6-BISPHOSPHATE ALDOLASE"/>
    <property type="match status" value="1"/>
</dbReference>
<dbReference type="EC" id="4.1.2.40" evidence="4"/>
<feature type="binding site" evidence="2">
    <location>
        <begin position="207"/>
        <end position="209"/>
    </location>
    <ligand>
        <name>dihydroxyacetone phosphate</name>
        <dbReference type="ChEBI" id="CHEBI:57642"/>
    </ligand>
</feature>
<feature type="binding site" evidence="3">
    <location>
        <position position="206"/>
    </location>
    <ligand>
        <name>Zn(2+)</name>
        <dbReference type="ChEBI" id="CHEBI:29105"/>
        <label>1</label>
        <note>catalytic</note>
    </ligand>
</feature>
<keyword evidence="3" id="KW-0479">Metal-binding</keyword>
<organism evidence="4 5">
    <name type="scientific">Lysinibacter cavernae</name>
    <dbReference type="NCBI Taxonomy" id="1640652"/>
    <lineage>
        <taxon>Bacteria</taxon>
        <taxon>Bacillati</taxon>
        <taxon>Actinomycetota</taxon>
        <taxon>Actinomycetes</taxon>
        <taxon>Micrococcales</taxon>
        <taxon>Microbacteriaceae</taxon>
        <taxon>Lysinibacter</taxon>
    </lineage>
</organism>
<dbReference type="RefSeq" id="WP_167149489.1">
    <property type="nucleotide sequence ID" value="NZ_JAAMOX010000001.1"/>
</dbReference>
<keyword evidence="3" id="KW-0862">Zinc</keyword>
<dbReference type="Pfam" id="PF01116">
    <property type="entry name" value="F_bP_aldolase"/>
    <property type="match status" value="1"/>
</dbReference>
<name>A0A7X5TSN1_9MICO</name>
<evidence type="ECO:0000256" key="1">
    <source>
        <dbReference type="PIRSR" id="PIRSR001359-1"/>
    </source>
</evidence>
<gene>
    <name evidence="4" type="ORF">FHX76_001544</name>
</gene>
<evidence type="ECO:0000256" key="2">
    <source>
        <dbReference type="PIRSR" id="PIRSR001359-2"/>
    </source>
</evidence>
<dbReference type="EMBL" id="JAAMOX010000001">
    <property type="protein sequence ID" value="NIH53676.1"/>
    <property type="molecule type" value="Genomic_DNA"/>
</dbReference>
<feature type="binding site" evidence="3">
    <location>
        <position position="82"/>
    </location>
    <ligand>
        <name>Zn(2+)</name>
        <dbReference type="ChEBI" id="CHEBI:29105"/>
        <label>1</label>
        <note>catalytic</note>
    </ligand>
</feature>
<dbReference type="GO" id="GO:0005829">
    <property type="term" value="C:cytosol"/>
    <property type="evidence" value="ECO:0007669"/>
    <property type="project" value="TreeGrafter"/>
</dbReference>
<dbReference type="SUPFAM" id="SSF51569">
    <property type="entry name" value="Aldolase"/>
    <property type="match status" value="1"/>
</dbReference>
<sequence>MRTNLDDLVRTRLAEGAAVPALTCYDFTTAQGVVAGAEAFGHGVILLVTPKTAATSSGLRFIAALRTLADAATVPVSVQLDHATDLNVILSAVDVGVDSVLADGSQLGMEENAEFVATVRRATEGSGIVLEAELGSIEGDEDRSFEVESVGKTDAALVAPFMAASGAHLLAASVGNVHGHYKGEPQLDWELIASIRSLTPAPLSLHGASGLPASDLERAASEGIGKVNINTELRATVLATLGAQLEQSKLDGNNVFALEERWRAAVTAFTVDALARLDSRA</sequence>
<dbReference type="PIRSF" id="PIRSF001359">
    <property type="entry name" value="F_bP_aldolase_II"/>
    <property type="match status" value="1"/>
</dbReference>
<keyword evidence="4" id="KW-0456">Lyase</keyword>
<comment type="cofactor">
    <cofactor evidence="3">
        <name>Zn(2+)</name>
        <dbReference type="ChEBI" id="CHEBI:29105"/>
    </cofactor>
    <text evidence="3">Binds 2 Zn(2+) ions per subunit. One is catalytic and the other provides a structural contribution.</text>
</comment>
<feature type="binding site" evidence="2">
    <location>
        <begin position="228"/>
        <end position="231"/>
    </location>
    <ligand>
        <name>dihydroxyacetone phosphate</name>
        <dbReference type="ChEBI" id="CHEBI:57642"/>
    </ligand>
</feature>
<evidence type="ECO:0000313" key="5">
    <source>
        <dbReference type="Proteomes" id="UP000541033"/>
    </source>
</evidence>
<dbReference type="Proteomes" id="UP000541033">
    <property type="component" value="Unassembled WGS sequence"/>
</dbReference>
<dbReference type="GO" id="GO:0005975">
    <property type="term" value="P:carbohydrate metabolic process"/>
    <property type="evidence" value="ECO:0007669"/>
    <property type="project" value="InterPro"/>
</dbReference>
<reference evidence="4 5" key="1">
    <citation type="submission" date="2020-02" db="EMBL/GenBank/DDBJ databases">
        <title>Sequencing the genomes of 1000 actinobacteria strains.</title>
        <authorList>
            <person name="Klenk H.-P."/>
        </authorList>
    </citation>
    <scope>NUCLEOTIDE SEQUENCE [LARGE SCALE GENOMIC DNA]</scope>
    <source>
        <strain evidence="4 5">DSM 27960</strain>
    </source>
</reference>
<keyword evidence="5" id="KW-1185">Reference proteome</keyword>
<dbReference type="Gene3D" id="3.20.20.70">
    <property type="entry name" value="Aldolase class I"/>
    <property type="match status" value="1"/>
</dbReference>
<evidence type="ECO:0000256" key="3">
    <source>
        <dbReference type="PIRSR" id="PIRSR001359-3"/>
    </source>
</evidence>
<feature type="active site" description="Proton donor" evidence="1">
    <location>
        <position position="81"/>
    </location>
</feature>
<feature type="binding site" evidence="2">
    <location>
        <position position="179"/>
    </location>
    <ligand>
        <name>dihydroxyacetone phosphate</name>
        <dbReference type="ChEBI" id="CHEBI:57642"/>
    </ligand>
</feature>
<dbReference type="PANTHER" id="PTHR30304:SF0">
    <property type="entry name" value="D-TAGATOSE-1,6-BISPHOSPHATE ALDOLASE SUBUNIT GATY-RELATED"/>
    <property type="match status" value="1"/>
</dbReference>